<evidence type="ECO:0000256" key="1">
    <source>
        <dbReference type="SAM" id="MobiDB-lite"/>
    </source>
</evidence>
<dbReference type="EMBL" id="AVOT02121811">
    <property type="protein sequence ID" value="MBW0585732.1"/>
    <property type="molecule type" value="Genomic_DNA"/>
</dbReference>
<gene>
    <name evidence="2" type="ORF">O181_125447</name>
</gene>
<evidence type="ECO:0000313" key="3">
    <source>
        <dbReference type="Proteomes" id="UP000765509"/>
    </source>
</evidence>
<proteinExistence type="predicted"/>
<reference evidence="2" key="1">
    <citation type="submission" date="2021-03" db="EMBL/GenBank/DDBJ databases">
        <title>Draft genome sequence of rust myrtle Austropuccinia psidii MF-1, a brazilian biotype.</title>
        <authorList>
            <person name="Quecine M.C."/>
            <person name="Pachon D.M.R."/>
            <person name="Bonatelli M.L."/>
            <person name="Correr F.H."/>
            <person name="Franceschini L.M."/>
            <person name="Leite T.F."/>
            <person name="Margarido G.R.A."/>
            <person name="Almeida C.A."/>
            <person name="Ferrarezi J.A."/>
            <person name="Labate C.A."/>
        </authorList>
    </citation>
    <scope>NUCLEOTIDE SEQUENCE</scope>
    <source>
        <strain evidence="2">MF-1</strain>
    </source>
</reference>
<accession>A0A9Q3KRI7</accession>
<dbReference type="AlphaFoldDB" id="A0A9Q3KRI7"/>
<comment type="caution">
    <text evidence="2">The sequence shown here is derived from an EMBL/GenBank/DDBJ whole genome shotgun (WGS) entry which is preliminary data.</text>
</comment>
<evidence type="ECO:0000313" key="2">
    <source>
        <dbReference type="EMBL" id="MBW0585732.1"/>
    </source>
</evidence>
<dbReference type="Proteomes" id="UP000765509">
    <property type="component" value="Unassembled WGS sequence"/>
</dbReference>
<sequence length="109" mass="12491">MDARTPNRQLGKIPDNYSCPLKYQFCTPPPMVTSLLYRRKAIFRPMKDGDGKRKFVLGLIVTMVFKCQKQNQPNPLRKDSPVPSVPREQTLWQPTPGPSGTQLLEDSFR</sequence>
<name>A0A9Q3KRI7_9BASI</name>
<protein>
    <submittedName>
        <fullName evidence="2">Uncharacterized protein</fullName>
    </submittedName>
</protein>
<feature type="region of interest" description="Disordered" evidence="1">
    <location>
        <begin position="70"/>
        <end position="109"/>
    </location>
</feature>
<feature type="compositionally biased region" description="Polar residues" evidence="1">
    <location>
        <begin position="90"/>
        <end position="109"/>
    </location>
</feature>
<organism evidence="2 3">
    <name type="scientific">Austropuccinia psidii MF-1</name>
    <dbReference type="NCBI Taxonomy" id="1389203"/>
    <lineage>
        <taxon>Eukaryota</taxon>
        <taxon>Fungi</taxon>
        <taxon>Dikarya</taxon>
        <taxon>Basidiomycota</taxon>
        <taxon>Pucciniomycotina</taxon>
        <taxon>Pucciniomycetes</taxon>
        <taxon>Pucciniales</taxon>
        <taxon>Sphaerophragmiaceae</taxon>
        <taxon>Austropuccinia</taxon>
    </lineage>
</organism>
<keyword evidence="3" id="KW-1185">Reference proteome</keyword>
<feature type="non-terminal residue" evidence="2">
    <location>
        <position position="1"/>
    </location>
</feature>